<gene>
    <name evidence="1" type="primary">Acey_s0037.g3526</name>
    <name evidence="1" type="ORF">Y032_0037g3526</name>
</gene>
<keyword evidence="2" id="KW-1185">Reference proteome</keyword>
<evidence type="ECO:0000313" key="1">
    <source>
        <dbReference type="EMBL" id="EYC15441.1"/>
    </source>
</evidence>
<dbReference type="AlphaFoldDB" id="A0A016UKK1"/>
<evidence type="ECO:0000313" key="2">
    <source>
        <dbReference type="Proteomes" id="UP000024635"/>
    </source>
</evidence>
<accession>A0A016UKK1</accession>
<proteinExistence type="predicted"/>
<sequence>MFGPSPAAGAYAPRLQASLRDTGLHLLGVAPPSSIRGLCCWNRHCEHHHPSSTEFIATVPASDTRRMTYDV</sequence>
<name>A0A016UKK1_9BILA</name>
<protein>
    <submittedName>
        <fullName evidence="1">Uncharacterized protein</fullName>
    </submittedName>
</protein>
<dbReference type="EMBL" id="JARK01001373">
    <property type="protein sequence ID" value="EYC15441.1"/>
    <property type="molecule type" value="Genomic_DNA"/>
</dbReference>
<reference evidence="2" key="1">
    <citation type="journal article" date="2015" name="Nat. Genet.">
        <title>The genome and transcriptome of the zoonotic hookworm Ancylostoma ceylanicum identify infection-specific gene families.</title>
        <authorList>
            <person name="Schwarz E.M."/>
            <person name="Hu Y."/>
            <person name="Antoshechkin I."/>
            <person name="Miller M.M."/>
            <person name="Sternberg P.W."/>
            <person name="Aroian R.V."/>
        </authorList>
    </citation>
    <scope>NUCLEOTIDE SEQUENCE</scope>
    <source>
        <strain evidence="2">HY135</strain>
    </source>
</reference>
<comment type="caution">
    <text evidence="1">The sequence shown here is derived from an EMBL/GenBank/DDBJ whole genome shotgun (WGS) entry which is preliminary data.</text>
</comment>
<organism evidence="1 2">
    <name type="scientific">Ancylostoma ceylanicum</name>
    <dbReference type="NCBI Taxonomy" id="53326"/>
    <lineage>
        <taxon>Eukaryota</taxon>
        <taxon>Metazoa</taxon>
        <taxon>Ecdysozoa</taxon>
        <taxon>Nematoda</taxon>
        <taxon>Chromadorea</taxon>
        <taxon>Rhabditida</taxon>
        <taxon>Rhabditina</taxon>
        <taxon>Rhabditomorpha</taxon>
        <taxon>Strongyloidea</taxon>
        <taxon>Ancylostomatidae</taxon>
        <taxon>Ancylostomatinae</taxon>
        <taxon>Ancylostoma</taxon>
    </lineage>
</organism>
<dbReference type="Proteomes" id="UP000024635">
    <property type="component" value="Unassembled WGS sequence"/>
</dbReference>